<gene>
    <name evidence="1" type="ORF">CP500_017870</name>
</gene>
<evidence type="ECO:0000313" key="2">
    <source>
        <dbReference type="Proteomes" id="UP000226442"/>
    </source>
</evidence>
<reference evidence="1" key="1">
    <citation type="submission" date="2017-10" db="EMBL/GenBank/DDBJ databases">
        <title>Draft genome sequence of the planktic cyanobacteria Tychonema bourrellyi isolated from alpine lentic freshwater.</title>
        <authorList>
            <person name="Tett A."/>
            <person name="Armanini F."/>
            <person name="Asnicar F."/>
            <person name="Boscaini A."/>
            <person name="Pasolli E."/>
            <person name="Zolfo M."/>
            <person name="Donati C."/>
            <person name="Salmaso N."/>
            <person name="Segata N."/>
        </authorList>
    </citation>
    <scope>NUCLEOTIDE SEQUENCE</scope>
    <source>
        <strain evidence="1">FEM_GT703</strain>
    </source>
</reference>
<organism evidence="1 2">
    <name type="scientific">Tychonema bourrellyi FEM_GT703</name>
    <dbReference type="NCBI Taxonomy" id="2040638"/>
    <lineage>
        <taxon>Bacteria</taxon>
        <taxon>Bacillati</taxon>
        <taxon>Cyanobacteriota</taxon>
        <taxon>Cyanophyceae</taxon>
        <taxon>Oscillatoriophycideae</taxon>
        <taxon>Oscillatoriales</taxon>
        <taxon>Microcoleaceae</taxon>
        <taxon>Tychonema</taxon>
    </lineage>
</organism>
<dbReference type="AlphaFoldDB" id="A0A2G4EXA1"/>
<accession>A0A2G4EXA1</accession>
<proteinExistence type="predicted"/>
<dbReference type="Proteomes" id="UP000226442">
    <property type="component" value="Unassembled WGS sequence"/>
</dbReference>
<dbReference type="EMBL" id="NXIB02000124">
    <property type="protein sequence ID" value="PHX54108.1"/>
    <property type="molecule type" value="Genomic_DNA"/>
</dbReference>
<comment type="caution">
    <text evidence="1">The sequence shown here is derived from an EMBL/GenBank/DDBJ whole genome shotgun (WGS) entry which is preliminary data.</text>
</comment>
<protein>
    <submittedName>
        <fullName evidence="1">Uncharacterized protein</fullName>
    </submittedName>
</protein>
<keyword evidence="2" id="KW-1185">Reference proteome</keyword>
<sequence length="77" mass="8882">MVLILREFYSFVAEVKTKSFSDVGEYKKGKNVRTKKVNARKLMVSVIKDIPMIQNVAMRSGDRNTYSFRSVKPYSIS</sequence>
<evidence type="ECO:0000313" key="1">
    <source>
        <dbReference type="EMBL" id="PHX54108.1"/>
    </source>
</evidence>
<name>A0A2G4EXA1_9CYAN</name>